<keyword evidence="1" id="KW-0812">Transmembrane</keyword>
<gene>
    <name evidence="2" type="ORF">SFRICE_017788</name>
</gene>
<evidence type="ECO:0000256" key="1">
    <source>
        <dbReference type="SAM" id="Phobius"/>
    </source>
</evidence>
<protein>
    <submittedName>
        <fullName evidence="2">SFRICE_017788</fullName>
    </submittedName>
</protein>
<reference evidence="2" key="1">
    <citation type="submission" date="2016-07" db="EMBL/GenBank/DDBJ databases">
        <authorList>
            <person name="Bretaudeau A."/>
        </authorList>
    </citation>
    <scope>NUCLEOTIDE SEQUENCE</scope>
    <source>
        <strain evidence="2">Rice</strain>
        <tissue evidence="2">Whole body</tissue>
    </source>
</reference>
<name>A0A2H1V1B0_SPOFR</name>
<keyword evidence="1" id="KW-1133">Transmembrane helix</keyword>
<feature type="transmembrane region" description="Helical" evidence="1">
    <location>
        <begin position="53"/>
        <end position="77"/>
    </location>
</feature>
<sequence length="132" mass="14528">MGFFFEEENCTMTSPGLGEARGSVRLILTKNRPVSTPASRTGALVNLLPPDQALALLGPICGGLMALEIQMGLFLVVQRATLARRPHSRWPEIVAFSLHYLNDIGLTLTCDALHRNFSAEMRMTVSPIRSLY</sequence>
<organism evidence="2">
    <name type="scientific">Spodoptera frugiperda</name>
    <name type="common">Fall armyworm</name>
    <dbReference type="NCBI Taxonomy" id="7108"/>
    <lineage>
        <taxon>Eukaryota</taxon>
        <taxon>Metazoa</taxon>
        <taxon>Ecdysozoa</taxon>
        <taxon>Arthropoda</taxon>
        <taxon>Hexapoda</taxon>
        <taxon>Insecta</taxon>
        <taxon>Pterygota</taxon>
        <taxon>Neoptera</taxon>
        <taxon>Endopterygota</taxon>
        <taxon>Lepidoptera</taxon>
        <taxon>Glossata</taxon>
        <taxon>Ditrysia</taxon>
        <taxon>Noctuoidea</taxon>
        <taxon>Noctuidae</taxon>
        <taxon>Amphipyrinae</taxon>
        <taxon>Spodoptera</taxon>
    </lineage>
</organism>
<dbReference type="EMBL" id="ODYU01000223">
    <property type="protein sequence ID" value="SOQ34635.1"/>
    <property type="molecule type" value="Genomic_DNA"/>
</dbReference>
<accession>A0A2H1V1B0</accession>
<proteinExistence type="predicted"/>
<evidence type="ECO:0000313" key="2">
    <source>
        <dbReference type="EMBL" id="SOQ34635.1"/>
    </source>
</evidence>
<dbReference type="AlphaFoldDB" id="A0A2H1V1B0"/>
<keyword evidence="1" id="KW-0472">Membrane</keyword>